<proteinExistence type="predicted"/>
<evidence type="ECO:0000313" key="1">
    <source>
        <dbReference type="EMBL" id="MRX62730.1"/>
    </source>
</evidence>
<dbReference type="PANTHER" id="PTHR36529">
    <property type="entry name" value="SLL1095 PROTEIN"/>
    <property type="match status" value="1"/>
</dbReference>
<sequence>MGIIQPNTYKKDSKAIHFQLVNSKELLLIFTRNPVLGKCKTRLAAKVGDRIALDIYNDLLNHTATITKDLNVHKHVFYSEDIWENDIWDNLTFDKHLQKGKDLGDRMANAFLDGFESGFEKIIIIGSDMYDLDSTDLVNAFNSLNDYDYVIGPAMDGGYYLFGMKSFNGEVFKNKAWGKNTVYEDTMNNLKNEKVFLLETKNDIDHYEDVLPIKAFQKYLKNI</sequence>
<dbReference type="SUPFAM" id="SSF53448">
    <property type="entry name" value="Nucleotide-diphospho-sugar transferases"/>
    <property type="match status" value="1"/>
</dbReference>
<name>A0A6I2MJH6_9FLAO</name>
<dbReference type="RefSeq" id="WP_154362863.1">
    <property type="nucleotide sequence ID" value="NZ_CANMYZ010000001.1"/>
</dbReference>
<dbReference type="OrthoDB" id="9798250at2"/>
<dbReference type="Proteomes" id="UP000443153">
    <property type="component" value="Unassembled WGS sequence"/>
</dbReference>
<dbReference type="Gene3D" id="3.90.550.10">
    <property type="entry name" value="Spore Coat Polysaccharide Biosynthesis Protein SpsA, Chain A"/>
    <property type="match status" value="1"/>
</dbReference>
<organism evidence="1 2">
    <name type="scientific">Maribacter luteus</name>
    <dbReference type="NCBI Taxonomy" id="2594478"/>
    <lineage>
        <taxon>Bacteria</taxon>
        <taxon>Pseudomonadati</taxon>
        <taxon>Bacteroidota</taxon>
        <taxon>Flavobacteriia</taxon>
        <taxon>Flavobacteriales</taxon>
        <taxon>Flavobacteriaceae</taxon>
        <taxon>Maribacter</taxon>
    </lineage>
</organism>
<accession>A0A6I2MJH6</accession>
<dbReference type="InterPro" id="IPR018641">
    <property type="entry name" value="Trfase_1_rSAM/seldom-assoc"/>
</dbReference>
<reference evidence="1 2" key="1">
    <citation type="submission" date="2019-11" db="EMBL/GenBank/DDBJ databases">
        <title>Maribacter lutea sp. nov., a marine bacterium isolated from intertidal sand.</title>
        <authorList>
            <person name="Liu A."/>
        </authorList>
    </citation>
    <scope>NUCLEOTIDE SEQUENCE [LARGE SCALE GENOMIC DNA]</scope>
    <source>
        <strain evidence="1 2">RZ05</strain>
    </source>
</reference>
<dbReference type="AlphaFoldDB" id="A0A6I2MJH6"/>
<dbReference type="PANTHER" id="PTHR36529:SF1">
    <property type="entry name" value="GLYCOSYLTRANSFERASE"/>
    <property type="match status" value="1"/>
</dbReference>
<dbReference type="InterPro" id="IPR029044">
    <property type="entry name" value="Nucleotide-diphossugar_trans"/>
</dbReference>
<gene>
    <name evidence="1" type="ORF">GJ691_01000</name>
</gene>
<protein>
    <submittedName>
        <fullName evidence="1">DUF2064 domain-containing protein</fullName>
    </submittedName>
</protein>
<keyword evidence="2" id="KW-1185">Reference proteome</keyword>
<dbReference type="Pfam" id="PF09837">
    <property type="entry name" value="DUF2064"/>
    <property type="match status" value="1"/>
</dbReference>
<dbReference type="NCBIfam" id="TIGR04282">
    <property type="entry name" value="glyco_like_cofC"/>
    <property type="match status" value="1"/>
</dbReference>
<evidence type="ECO:0000313" key="2">
    <source>
        <dbReference type="Proteomes" id="UP000443153"/>
    </source>
</evidence>
<comment type="caution">
    <text evidence="1">The sequence shown here is derived from an EMBL/GenBank/DDBJ whole genome shotgun (WGS) entry which is preliminary data.</text>
</comment>
<dbReference type="EMBL" id="WKJH01000001">
    <property type="protein sequence ID" value="MRX62730.1"/>
    <property type="molecule type" value="Genomic_DNA"/>
</dbReference>